<dbReference type="KEGG" id="mgk:FSB76_11330"/>
<keyword evidence="3" id="KW-1185">Reference proteome</keyword>
<evidence type="ECO:0000313" key="2">
    <source>
        <dbReference type="EMBL" id="QEC76509.1"/>
    </source>
</evidence>
<evidence type="ECO:0000256" key="1">
    <source>
        <dbReference type="SAM" id="SignalP"/>
    </source>
</evidence>
<gene>
    <name evidence="2" type="ORF">FSB76_11330</name>
</gene>
<evidence type="ECO:0000313" key="3">
    <source>
        <dbReference type="Proteomes" id="UP000321362"/>
    </source>
</evidence>
<feature type="signal peptide" evidence="1">
    <location>
        <begin position="1"/>
        <end position="20"/>
    </location>
</feature>
<feature type="chain" id="PRO_5022725341" evidence="1">
    <location>
        <begin position="21"/>
        <end position="224"/>
    </location>
</feature>
<organism evidence="2 3">
    <name type="scientific">Mucilaginibacter ginsenosidivorax</name>
    <dbReference type="NCBI Taxonomy" id="862126"/>
    <lineage>
        <taxon>Bacteria</taxon>
        <taxon>Pseudomonadati</taxon>
        <taxon>Bacteroidota</taxon>
        <taxon>Sphingobacteriia</taxon>
        <taxon>Sphingobacteriales</taxon>
        <taxon>Sphingobacteriaceae</taxon>
        <taxon>Mucilaginibacter</taxon>
    </lineage>
</organism>
<dbReference type="OrthoDB" id="1495639at2"/>
<sequence length="224" mass="24927">MHLKITLLLALFFLTGYVPANNSPGQDKRQHVIMGSAGVYSSRGNGDITININGGVLTGVYEYYDNWDDQFKEYRNINVFYIYGTSSDGVNYKINTIWPGDSEGISGILSFTGNKKIKIILNSQPLGYASFDFTANTVKNIFSLKASSTATGIRLIKPAKAPLYNYDGKAFIKRNGYLIKGNIVTLLSTNNEFAQISYHSPTTDKNAIYWLNTIDLYDANPALW</sequence>
<protein>
    <submittedName>
        <fullName evidence="2">Uncharacterized protein</fullName>
    </submittedName>
</protein>
<proteinExistence type="predicted"/>
<dbReference type="EMBL" id="CP042437">
    <property type="protein sequence ID" value="QEC76509.1"/>
    <property type="molecule type" value="Genomic_DNA"/>
</dbReference>
<dbReference type="Proteomes" id="UP000321362">
    <property type="component" value="Chromosome"/>
</dbReference>
<reference evidence="2 3" key="1">
    <citation type="journal article" date="2013" name="J. Microbiol.">
        <title>Mucilaginibacter ginsenosidivorax sp. nov., with ginsenoside converting activity isolated from sediment.</title>
        <authorList>
            <person name="Kim J.K."/>
            <person name="Choi T.E."/>
            <person name="Liu Q.M."/>
            <person name="Park H.Y."/>
            <person name="Yi T.H."/>
            <person name="Yoon M.H."/>
            <person name="Kim S.C."/>
            <person name="Im W.T."/>
        </authorList>
    </citation>
    <scope>NUCLEOTIDE SEQUENCE [LARGE SCALE GENOMIC DNA]</scope>
    <source>
        <strain evidence="2 3">KHI28</strain>
    </source>
</reference>
<dbReference type="AlphaFoldDB" id="A0A5B8VYH7"/>
<accession>A0A5B8VYH7</accession>
<name>A0A5B8VYH7_9SPHI</name>
<dbReference type="RefSeq" id="WP_147053682.1">
    <property type="nucleotide sequence ID" value="NZ_CP042437.1"/>
</dbReference>
<keyword evidence="1" id="KW-0732">Signal</keyword>